<dbReference type="EMBL" id="KX765275">
    <property type="protein sequence ID" value="APB62004.1"/>
    <property type="molecule type" value="Genomic_DNA"/>
</dbReference>
<accession>A0A1J0AJT9</accession>
<dbReference type="Proteomes" id="UP000049495">
    <property type="component" value="Unassembled WGS sequence"/>
</dbReference>
<reference evidence="4" key="1">
    <citation type="submission" date="2014-06" db="EMBL/GenBank/DDBJ databases">
        <authorList>
            <person name="Le Roux Frederique"/>
        </authorList>
    </citation>
    <scope>NUCLEOTIDE SEQUENCE [LARGE SCALE GENOMIC DNA]</scope>
    <source>
        <strain evidence="4">J5-5</strain>
    </source>
</reference>
<feature type="compositionally biased region" description="Polar residues" evidence="1">
    <location>
        <begin position="81"/>
        <end position="94"/>
    </location>
</feature>
<geneLocation type="plasmid" evidence="2">
    <name>pGV1512</name>
</geneLocation>
<organism evidence="2">
    <name type="scientific">Vibrio crassostreae</name>
    <dbReference type="NCBI Taxonomy" id="246167"/>
    <lineage>
        <taxon>Bacteria</taxon>
        <taxon>Pseudomonadati</taxon>
        <taxon>Pseudomonadota</taxon>
        <taxon>Gammaproteobacteria</taxon>
        <taxon>Vibrionales</taxon>
        <taxon>Vibrionaceae</taxon>
        <taxon>Vibrio</taxon>
    </lineage>
</organism>
<keyword evidence="2" id="KW-0614">Plasmid</keyword>
<reference evidence="3" key="2">
    <citation type="submission" date="2014-06" db="EMBL/GenBank/DDBJ databases">
        <authorList>
            <person name="Le Roux F."/>
        </authorList>
    </citation>
    <scope>NUCLEOTIDE SEQUENCE</scope>
    <source>
        <strain evidence="3">J5-5</strain>
    </source>
</reference>
<evidence type="ECO:0000313" key="3">
    <source>
        <dbReference type="EMBL" id="CDS95271.1"/>
    </source>
</evidence>
<sequence>MVRLRSPNSASENVSVAHCSALTENIIPTFNCLFIVEIGSMQKGSKNPAMKIAGFVYERQTYDGGRNLAWIETERSYRNKSSSLPVTSTATSRARGTVRV</sequence>
<evidence type="ECO:0000313" key="2">
    <source>
        <dbReference type="EMBL" id="APB62004.1"/>
    </source>
</evidence>
<feature type="region of interest" description="Disordered" evidence="1">
    <location>
        <begin position="81"/>
        <end position="100"/>
    </location>
</feature>
<dbReference type="AlphaFoldDB" id="A0A1J0AJT9"/>
<proteinExistence type="predicted"/>
<dbReference type="EMBL" id="CCJV01000020">
    <property type="protein sequence ID" value="CDS95271.1"/>
    <property type="molecule type" value="Genomic_DNA"/>
</dbReference>
<gene>
    <name evidence="3" type="ORF">VCR5J5_1160029</name>
</gene>
<reference evidence="2" key="3">
    <citation type="submission" date="2016-08" db="EMBL/GenBank/DDBJ databases">
        <title>V. crassostreae, an oyster benign colonizer that turned into a pathogen after being invaded by a plasmid.</title>
        <authorList>
            <person name="Bruto M."/>
            <person name="James A."/>
            <person name="Petton B."/>
            <person name="Labreuche Y."/>
            <person name="Chenivesse S."/>
            <person name="Alunno-Bruscia M."/>
            <person name="Polz M.F."/>
            <person name="Le Roux F."/>
        </authorList>
    </citation>
    <scope>NUCLEOTIDE SEQUENCE</scope>
    <source>
        <strain evidence="2">J5-20</strain>
        <plasmid evidence="2">pGV1512</plasmid>
    </source>
</reference>
<evidence type="ECO:0000256" key="1">
    <source>
        <dbReference type="SAM" id="MobiDB-lite"/>
    </source>
</evidence>
<protein>
    <submittedName>
        <fullName evidence="2">Uncharacterized protein</fullName>
    </submittedName>
</protein>
<evidence type="ECO:0000313" key="4">
    <source>
        <dbReference type="Proteomes" id="UP000049495"/>
    </source>
</evidence>
<name>A0A1J0AJT9_9VIBR</name>